<dbReference type="Proteomes" id="UP001186944">
    <property type="component" value="Unassembled WGS sequence"/>
</dbReference>
<keyword evidence="2" id="KW-1185">Reference proteome</keyword>
<comment type="caution">
    <text evidence="1">The sequence shown here is derived from an EMBL/GenBank/DDBJ whole genome shotgun (WGS) entry which is preliminary data.</text>
</comment>
<protein>
    <submittedName>
        <fullName evidence="1">Uncharacterized protein</fullName>
    </submittedName>
</protein>
<evidence type="ECO:0000313" key="1">
    <source>
        <dbReference type="EMBL" id="KAK3103165.1"/>
    </source>
</evidence>
<feature type="non-terminal residue" evidence="1">
    <location>
        <position position="1"/>
    </location>
</feature>
<organism evidence="1 2">
    <name type="scientific">Pinctada imbricata</name>
    <name type="common">Atlantic pearl-oyster</name>
    <name type="synonym">Pinctada martensii</name>
    <dbReference type="NCBI Taxonomy" id="66713"/>
    <lineage>
        <taxon>Eukaryota</taxon>
        <taxon>Metazoa</taxon>
        <taxon>Spiralia</taxon>
        <taxon>Lophotrochozoa</taxon>
        <taxon>Mollusca</taxon>
        <taxon>Bivalvia</taxon>
        <taxon>Autobranchia</taxon>
        <taxon>Pteriomorphia</taxon>
        <taxon>Pterioida</taxon>
        <taxon>Pterioidea</taxon>
        <taxon>Pteriidae</taxon>
        <taxon>Pinctada</taxon>
    </lineage>
</organism>
<dbReference type="EMBL" id="VSWD01000005">
    <property type="protein sequence ID" value="KAK3103165.1"/>
    <property type="molecule type" value="Genomic_DNA"/>
</dbReference>
<evidence type="ECO:0000313" key="2">
    <source>
        <dbReference type="Proteomes" id="UP001186944"/>
    </source>
</evidence>
<gene>
    <name evidence="1" type="ORF">FSP39_016950</name>
</gene>
<proteinExistence type="predicted"/>
<reference evidence="1" key="1">
    <citation type="submission" date="2019-08" db="EMBL/GenBank/DDBJ databases">
        <title>The improved chromosome-level genome for the pearl oyster Pinctada fucata martensii using PacBio sequencing and Hi-C.</title>
        <authorList>
            <person name="Zheng Z."/>
        </authorList>
    </citation>
    <scope>NUCLEOTIDE SEQUENCE</scope>
    <source>
        <strain evidence="1">ZZ-2019</strain>
        <tissue evidence="1">Adductor muscle</tissue>
    </source>
</reference>
<dbReference type="AlphaFoldDB" id="A0AA88YDP5"/>
<accession>A0AA88YDP5</accession>
<sequence>SHKPIYVGKKSYDEPKDDISNIDGAYASDLDTLDNDLRYLIQHSDAFQRDTRYKPRIVGRSDENPMDGEWMEKRRSPLFVGKRRAPIFVGKRRMHLIVGRGLDRAPKFVGRRRSPLFVGRRSNGRNYRDPVFSYVVMRRSVSSSGNAAPFSQASSAQSLLLALDDQSLADKSRQGRYIHPTAQAQGHVAQFALPQHKRFVSPTFIGKRTDEPNNLDSYDPDNSGFDIDHQPMVVHKRFEVPMFIGKRYSDTIENRENWNAEHSGAINWYSS</sequence>
<name>A0AA88YDP5_PINIB</name>